<dbReference type="VEuPathDB" id="VectorBase:ISCI005163"/>
<protein>
    <recommendedName>
        <fullName evidence="5">Secreted protein</fullName>
    </recommendedName>
</protein>
<gene>
    <name evidence="2" type="ORF">IscW_ISCW005163</name>
</gene>
<evidence type="ECO:0000313" key="4">
    <source>
        <dbReference type="Proteomes" id="UP000001555"/>
    </source>
</evidence>
<evidence type="ECO:0000313" key="3">
    <source>
        <dbReference type="EnsemblMetazoa" id="ISCW005163-PA"/>
    </source>
</evidence>
<keyword evidence="1" id="KW-0732">Signal</keyword>
<keyword evidence="4" id="KW-1185">Reference proteome</keyword>
<proteinExistence type="predicted"/>
<dbReference type="HOGENOM" id="CLU_2471541_0_0_1"/>
<evidence type="ECO:0000256" key="1">
    <source>
        <dbReference type="SAM" id="SignalP"/>
    </source>
</evidence>
<sequence length="88" mass="9003">MGILVQVLLVFTLTSSAFAGGGGVAATPVAFTTPVARVNYVAKPVVNVNYVAKPVVNYVAKPVATVTHAVRPRLTIAAGVPADLRVTS</sequence>
<dbReference type="EMBL" id="DS708259">
    <property type="protein sequence ID" value="EEC05704.1"/>
    <property type="molecule type" value="Genomic_DNA"/>
</dbReference>
<name>B7PGI2_IXOSC</name>
<feature type="chain" id="PRO_5014568011" description="Secreted protein" evidence="1">
    <location>
        <begin position="20"/>
        <end position="88"/>
    </location>
</feature>
<reference evidence="2 4" key="1">
    <citation type="submission" date="2008-03" db="EMBL/GenBank/DDBJ databases">
        <title>Annotation of Ixodes scapularis.</title>
        <authorList>
            <consortium name="Ixodes scapularis Genome Project Consortium"/>
            <person name="Caler E."/>
            <person name="Hannick L.I."/>
            <person name="Bidwell S."/>
            <person name="Joardar V."/>
            <person name="Thiagarajan M."/>
            <person name="Amedeo P."/>
            <person name="Galinsky K.J."/>
            <person name="Schobel S."/>
            <person name="Inman J."/>
            <person name="Hostetler J."/>
            <person name="Miller J."/>
            <person name="Hammond M."/>
            <person name="Megy K."/>
            <person name="Lawson D."/>
            <person name="Kodira C."/>
            <person name="Sutton G."/>
            <person name="Meyer J."/>
            <person name="Hill C.A."/>
            <person name="Birren B."/>
            <person name="Nene V."/>
            <person name="Collins F."/>
            <person name="Alarcon-Chaidez F."/>
            <person name="Wikel S."/>
            <person name="Strausberg R."/>
        </authorList>
    </citation>
    <scope>NUCLEOTIDE SEQUENCE [LARGE SCALE GENOMIC DNA]</scope>
    <source>
        <strain evidence="4">Wikel</strain>
        <strain evidence="2">Wikel colony</strain>
    </source>
</reference>
<feature type="signal peptide" evidence="1">
    <location>
        <begin position="1"/>
        <end position="19"/>
    </location>
</feature>
<evidence type="ECO:0008006" key="5">
    <source>
        <dbReference type="Google" id="ProtNLM"/>
    </source>
</evidence>
<dbReference type="AlphaFoldDB" id="B7PGI2"/>
<evidence type="ECO:0000313" key="2">
    <source>
        <dbReference type="EMBL" id="EEC05704.1"/>
    </source>
</evidence>
<dbReference type="PaxDb" id="6945-B7PGI2"/>
<dbReference type="VEuPathDB" id="VectorBase:ISCW005163"/>
<organism>
    <name type="scientific">Ixodes scapularis</name>
    <name type="common">Black-legged tick</name>
    <name type="synonym">Deer tick</name>
    <dbReference type="NCBI Taxonomy" id="6945"/>
    <lineage>
        <taxon>Eukaryota</taxon>
        <taxon>Metazoa</taxon>
        <taxon>Ecdysozoa</taxon>
        <taxon>Arthropoda</taxon>
        <taxon>Chelicerata</taxon>
        <taxon>Arachnida</taxon>
        <taxon>Acari</taxon>
        <taxon>Parasitiformes</taxon>
        <taxon>Ixodida</taxon>
        <taxon>Ixodoidea</taxon>
        <taxon>Ixodidae</taxon>
        <taxon>Ixodinae</taxon>
        <taxon>Ixodes</taxon>
    </lineage>
</organism>
<reference evidence="3" key="2">
    <citation type="submission" date="2020-05" db="UniProtKB">
        <authorList>
            <consortium name="EnsemblMetazoa"/>
        </authorList>
    </citation>
    <scope>IDENTIFICATION</scope>
    <source>
        <strain evidence="3">wikel</strain>
    </source>
</reference>
<accession>B7PGI2</accession>
<dbReference type="EnsemblMetazoa" id="ISCW005163-RA">
    <property type="protein sequence ID" value="ISCW005163-PA"/>
    <property type="gene ID" value="ISCW005163"/>
</dbReference>
<dbReference type="Proteomes" id="UP000001555">
    <property type="component" value="Unassembled WGS sequence"/>
</dbReference>
<dbReference type="InParanoid" id="B7PGI2"/>
<dbReference type="EMBL" id="ABJB010984726">
    <property type="status" value="NOT_ANNOTATED_CDS"/>
    <property type="molecule type" value="Genomic_DNA"/>
</dbReference>